<evidence type="ECO:0000313" key="3">
    <source>
        <dbReference type="Proteomes" id="UP001589575"/>
    </source>
</evidence>
<evidence type="ECO:0000256" key="1">
    <source>
        <dbReference type="SAM" id="MobiDB-lite"/>
    </source>
</evidence>
<protein>
    <submittedName>
        <fullName evidence="2">Uncharacterized protein</fullName>
    </submittedName>
</protein>
<accession>A0ABV5FV48</accession>
<dbReference type="Proteomes" id="UP001589575">
    <property type="component" value="Unassembled WGS sequence"/>
</dbReference>
<organism evidence="2 3">
    <name type="scientific">Citricoccus parietis</name>
    <dbReference type="NCBI Taxonomy" id="592307"/>
    <lineage>
        <taxon>Bacteria</taxon>
        <taxon>Bacillati</taxon>
        <taxon>Actinomycetota</taxon>
        <taxon>Actinomycetes</taxon>
        <taxon>Micrococcales</taxon>
        <taxon>Micrococcaceae</taxon>
        <taxon>Citricoccus</taxon>
    </lineage>
</organism>
<name>A0ABV5FV48_9MICC</name>
<reference evidence="2 3" key="1">
    <citation type="submission" date="2024-09" db="EMBL/GenBank/DDBJ databases">
        <authorList>
            <person name="Sun Q."/>
            <person name="Mori K."/>
        </authorList>
    </citation>
    <scope>NUCLEOTIDE SEQUENCE [LARGE SCALE GENOMIC DNA]</scope>
    <source>
        <strain evidence="2 3">CCM 7609</strain>
    </source>
</reference>
<feature type="compositionally biased region" description="Low complexity" evidence="1">
    <location>
        <begin position="35"/>
        <end position="49"/>
    </location>
</feature>
<comment type="caution">
    <text evidence="2">The sequence shown here is derived from an EMBL/GenBank/DDBJ whole genome shotgun (WGS) entry which is preliminary data.</text>
</comment>
<keyword evidence="3" id="KW-1185">Reference proteome</keyword>
<proteinExistence type="predicted"/>
<sequence length="49" mass="5024">MAGGILPTSCRPRIMGDNHLGPPASDRVHHGGSGRSRASGAPHAALHRC</sequence>
<dbReference type="EMBL" id="JBHMFI010000001">
    <property type="protein sequence ID" value="MFB9070153.1"/>
    <property type="molecule type" value="Genomic_DNA"/>
</dbReference>
<gene>
    <name evidence="2" type="ORF">ACFFX0_02670</name>
</gene>
<evidence type="ECO:0000313" key="2">
    <source>
        <dbReference type="EMBL" id="MFB9070153.1"/>
    </source>
</evidence>
<feature type="region of interest" description="Disordered" evidence="1">
    <location>
        <begin position="1"/>
        <end position="49"/>
    </location>
</feature>